<accession>A0A8X6IF37</accession>
<comment type="subcellular location">
    <subcellularLocation>
        <location evidence="1">Nucleus</location>
    </subcellularLocation>
</comment>
<dbReference type="GO" id="GO:0019904">
    <property type="term" value="F:protein domain specific binding"/>
    <property type="evidence" value="ECO:0007669"/>
    <property type="project" value="InterPro"/>
</dbReference>
<comment type="caution">
    <text evidence="3">The sequence shown here is derived from an EMBL/GenBank/DDBJ whole genome shotgun (WGS) entry which is preliminary data.</text>
</comment>
<dbReference type="InterPro" id="IPR013638">
    <property type="entry name" value="Fork-head_N"/>
</dbReference>
<evidence type="ECO:0000259" key="2">
    <source>
        <dbReference type="Pfam" id="PF08430"/>
    </source>
</evidence>
<dbReference type="Pfam" id="PF08430">
    <property type="entry name" value="Forkhead_N"/>
    <property type="match status" value="1"/>
</dbReference>
<feature type="domain" description="Fork-head N-terminal" evidence="2">
    <location>
        <begin position="6"/>
        <end position="114"/>
    </location>
</feature>
<evidence type="ECO:0000313" key="4">
    <source>
        <dbReference type="Proteomes" id="UP000886998"/>
    </source>
</evidence>
<dbReference type="Proteomes" id="UP000886998">
    <property type="component" value="Unassembled WGS sequence"/>
</dbReference>
<protein>
    <submittedName>
        <fullName evidence="3">Hepatocyte nuclear factor 3-beta</fullName>
    </submittedName>
</protein>
<reference evidence="3" key="1">
    <citation type="submission" date="2020-08" db="EMBL/GenBank/DDBJ databases">
        <title>Multicomponent nature underlies the extraordinary mechanical properties of spider dragline silk.</title>
        <authorList>
            <person name="Kono N."/>
            <person name="Nakamura H."/>
            <person name="Mori M."/>
            <person name="Yoshida Y."/>
            <person name="Ohtoshi R."/>
            <person name="Malay A.D."/>
            <person name="Moran D.A.P."/>
            <person name="Tomita M."/>
            <person name="Numata K."/>
            <person name="Arakawa K."/>
        </authorList>
    </citation>
    <scope>NUCLEOTIDE SEQUENCE</scope>
</reference>
<evidence type="ECO:0000313" key="3">
    <source>
        <dbReference type="EMBL" id="GFS43367.1"/>
    </source>
</evidence>
<name>A0A8X6IF37_9ARAC</name>
<dbReference type="GO" id="GO:0005634">
    <property type="term" value="C:nucleus"/>
    <property type="evidence" value="ECO:0007669"/>
    <property type="project" value="UniProtKB-SubCell"/>
</dbReference>
<evidence type="ECO:0000256" key="1">
    <source>
        <dbReference type="ARBA" id="ARBA00004123"/>
    </source>
</evidence>
<keyword evidence="4" id="KW-1185">Reference proteome</keyword>
<sequence>MMSASAIGSMGPTAGIGMGITAGTCMSSTMMAMTSLGDRDSMNSLNQSMNGMISPTCKGFMTGLGGMNAPLVAATGRDFGGHSGSVDGGSARAATAAFQRAKADKTYHRSYSYA</sequence>
<gene>
    <name evidence="3" type="primary">foxa2</name>
    <name evidence="3" type="ORF">TNIN_163321</name>
</gene>
<proteinExistence type="predicted"/>
<dbReference type="EMBL" id="BMAV01025653">
    <property type="protein sequence ID" value="GFS43367.1"/>
    <property type="molecule type" value="Genomic_DNA"/>
</dbReference>
<organism evidence="3 4">
    <name type="scientific">Trichonephila inaurata madagascariensis</name>
    <dbReference type="NCBI Taxonomy" id="2747483"/>
    <lineage>
        <taxon>Eukaryota</taxon>
        <taxon>Metazoa</taxon>
        <taxon>Ecdysozoa</taxon>
        <taxon>Arthropoda</taxon>
        <taxon>Chelicerata</taxon>
        <taxon>Arachnida</taxon>
        <taxon>Araneae</taxon>
        <taxon>Araneomorphae</taxon>
        <taxon>Entelegynae</taxon>
        <taxon>Araneoidea</taxon>
        <taxon>Nephilidae</taxon>
        <taxon>Trichonephila</taxon>
        <taxon>Trichonephila inaurata</taxon>
    </lineage>
</organism>
<dbReference type="AlphaFoldDB" id="A0A8X6IF37"/>